<sequence>MTVIGLFRTNRRRFSLIVGLIILSTIGMTLGSYVLTYAINGLKAGRIDLFAWNLVAMISSMLVGFGSDTLGSYLFSRQTQQYLHVIRERLVRGFLVSGNQSTAKMQNTLTNDLRILAADRAHSWLTLFTQSLGFVFYSVALLTFHWSLLVLVLVLTGIMLWVPRFLTARLQVATNRVSTSNNAYLESISRWLGGLAEIKRYAAQSKLFKVLQNTGHDLEDSTVHRTATISQLDIVNITFNVCSQLIILSFVGFLITQKMVMFGVIVSAGNFTSLIFGSVVQISNALGTAKSTQILSRQVQTQLDAVPEVKATADTTDLPIIQSIVGQGLCLKYATDEVITYPDFVIRRGEKILLTGDSGSGKTTLFKLILGELQPTQGSIRFLDKQGQPIERVPELFGYVPQESVLFPVTIGQNITMFDSKLDDQVPNIVRDVALDGDLAKMAAGIDTVVDLNNLNISGGQMQRIVLARAQIHDCQLLLIDEGTSAIDRANTLRALHSLLRKDNTVIFIAHHFDQSLVDLFDRTIQLSK</sequence>
<keyword evidence="4 10" id="KW-0067">ATP-binding</keyword>
<dbReference type="CDD" id="cd03228">
    <property type="entry name" value="ABCC_MRP_Like"/>
    <property type="match status" value="1"/>
</dbReference>
<dbReference type="InterPro" id="IPR027417">
    <property type="entry name" value="P-loop_NTPase"/>
</dbReference>
<dbReference type="SMART" id="SM00382">
    <property type="entry name" value="AAA"/>
    <property type="match status" value="1"/>
</dbReference>
<keyword evidence="2 7" id="KW-0812">Transmembrane</keyword>
<dbReference type="SUPFAM" id="SSF52540">
    <property type="entry name" value="P-loop containing nucleoside triphosphate hydrolases"/>
    <property type="match status" value="1"/>
</dbReference>
<dbReference type="PROSITE" id="PS00675">
    <property type="entry name" value="SIGMA54_INTERACT_1"/>
    <property type="match status" value="1"/>
</dbReference>
<evidence type="ECO:0000256" key="2">
    <source>
        <dbReference type="ARBA" id="ARBA00022692"/>
    </source>
</evidence>
<evidence type="ECO:0000256" key="4">
    <source>
        <dbReference type="ARBA" id="ARBA00022840"/>
    </source>
</evidence>
<evidence type="ECO:0000256" key="7">
    <source>
        <dbReference type="SAM" id="Phobius"/>
    </source>
</evidence>
<comment type="subcellular location">
    <subcellularLocation>
        <location evidence="1">Cell membrane</location>
        <topology evidence="1">Multi-pass membrane protein</topology>
    </subcellularLocation>
</comment>
<dbReference type="Gene3D" id="1.20.1560.10">
    <property type="entry name" value="ABC transporter type 1, transmembrane domain"/>
    <property type="match status" value="1"/>
</dbReference>
<accession>A0ABW1THY9</accession>
<keyword evidence="5 7" id="KW-1133">Transmembrane helix</keyword>
<dbReference type="InterPro" id="IPR036640">
    <property type="entry name" value="ABC1_TM_sf"/>
</dbReference>
<feature type="transmembrane region" description="Helical" evidence="7">
    <location>
        <begin position="134"/>
        <end position="162"/>
    </location>
</feature>
<feature type="transmembrane region" description="Helical" evidence="7">
    <location>
        <begin position="49"/>
        <end position="67"/>
    </location>
</feature>
<dbReference type="PANTHER" id="PTHR43394:SF1">
    <property type="entry name" value="ATP-BINDING CASSETTE SUB-FAMILY B MEMBER 10, MITOCHONDRIAL"/>
    <property type="match status" value="1"/>
</dbReference>
<dbReference type="InterPro" id="IPR003593">
    <property type="entry name" value="AAA+_ATPase"/>
</dbReference>
<dbReference type="PROSITE" id="PS50929">
    <property type="entry name" value="ABC_TM1F"/>
    <property type="match status" value="1"/>
</dbReference>
<dbReference type="SUPFAM" id="SSF90123">
    <property type="entry name" value="ABC transporter transmembrane region"/>
    <property type="match status" value="1"/>
</dbReference>
<dbReference type="PANTHER" id="PTHR43394">
    <property type="entry name" value="ATP-DEPENDENT PERMEASE MDL1, MITOCHONDRIAL"/>
    <property type="match status" value="1"/>
</dbReference>
<dbReference type="RefSeq" id="WP_125688291.1">
    <property type="nucleotide sequence ID" value="NZ_JBHSSI010000049.1"/>
</dbReference>
<organism evidence="10 11">
    <name type="scientific">Levilactobacillus fujinensis</name>
    <dbReference type="NCBI Taxonomy" id="2486024"/>
    <lineage>
        <taxon>Bacteria</taxon>
        <taxon>Bacillati</taxon>
        <taxon>Bacillota</taxon>
        <taxon>Bacilli</taxon>
        <taxon>Lactobacillales</taxon>
        <taxon>Lactobacillaceae</taxon>
        <taxon>Levilactobacillus</taxon>
    </lineage>
</organism>
<feature type="transmembrane region" description="Helical" evidence="7">
    <location>
        <begin position="14"/>
        <end position="37"/>
    </location>
</feature>
<dbReference type="Pfam" id="PF00664">
    <property type="entry name" value="ABC_membrane"/>
    <property type="match status" value="1"/>
</dbReference>
<dbReference type="PROSITE" id="PS50893">
    <property type="entry name" value="ABC_TRANSPORTER_2"/>
    <property type="match status" value="1"/>
</dbReference>
<dbReference type="InterPro" id="IPR011527">
    <property type="entry name" value="ABC1_TM_dom"/>
</dbReference>
<dbReference type="InterPro" id="IPR025662">
    <property type="entry name" value="Sigma_54_int_dom_ATP-bd_1"/>
</dbReference>
<evidence type="ECO:0000256" key="1">
    <source>
        <dbReference type="ARBA" id="ARBA00004651"/>
    </source>
</evidence>
<dbReference type="GO" id="GO:0005524">
    <property type="term" value="F:ATP binding"/>
    <property type="evidence" value="ECO:0007669"/>
    <property type="project" value="UniProtKB-KW"/>
</dbReference>
<evidence type="ECO:0000256" key="3">
    <source>
        <dbReference type="ARBA" id="ARBA00022741"/>
    </source>
</evidence>
<feature type="domain" description="ABC transporter" evidence="8">
    <location>
        <begin position="324"/>
        <end position="529"/>
    </location>
</feature>
<feature type="transmembrane region" description="Helical" evidence="7">
    <location>
        <begin position="234"/>
        <end position="255"/>
    </location>
</feature>
<evidence type="ECO:0000313" key="10">
    <source>
        <dbReference type="EMBL" id="MFC6261015.1"/>
    </source>
</evidence>
<evidence type="ECO:0000259" key="9">
    <source>
        <dbReference type="PROSITE" id="PS50929"/>
    </source>
</evidence>
<keyword evidence="11" id="KW-1185">Reference proteome</keyword>
<protein>
    <submittedName>
        <fullName evidence="10">ATP-binding cassette domain-containing protein</fullName>
    </submittedName>
</protein>
<keyword evidence="3" id="KW-0547">Nucleotide-binding</keyword>
<proteinExistence type="predicted"/>
<dbReference type="EMBL" id="JBHSSI010000049">
    <property type="protein sequence ID" value="MFC6261015.1"/>
    <property type="molecule type" value="Genomic_DNA"/>
</dbReference>
<evidence type="ECO:0000256" key="5">
    <source>
        <dbReference type="ARBA" id="ARBA00022989"/>
    </source>
</evidence>
<evidence type="ECO:0000256" key="6">
    <source>
        <dbReference type="ARBA" id="ARBA00023136"/>
    </source>
</evidence>
<reference evidence="11" key="1">
    <citation type="journal article" date="2019" name="Int. J. Syst. Evol. Microbiol.">
        <title>The Global Catalogue of Microorganisms (GCM) 10K type strain sequencing project: providing services to taxonomists for standard genome sequencing and annotation.</title>
        <authorList>
            <consortium name="The Broad Institute Genomics Platform"/>
            <consortium name="The Broad Institute Genome Sequencing Center for Infectious Disease"/>
            <person name="Wu L."/>
            <person name="Ma J."/>
        </authorList>
    </citation>
    <scope>NUCLEOTIDE SEQUENCE [LARGE SCALE GENOMIC DNA]</scope>
    <source>
        <strain evidence="11">CCM 8908</strain>
    </source>
</reference>
<dbReference type="Pfam" id="PF00005">
    <property type="entry name" value="ABC_tran"/>
    <property type="match status" value="1"/>
</dbReference>
<evidence type="ECO:0000313" key="11">
    <source>
        <dbReference type="Proteomes" id="UP001596283"/>
    </source>
</evidence>
<evidence type="ECO:0000259" key="8">
    <source>
        <dbReference type="PROSITE" id="PS50893"/>
    </source>
</evidence>
<keyword evidence="6 7" id="KW-0472">Membrane</keyword>
<feature type="transmembrane region" description="Helical" evidence="7">
    <location>
        <begin position="261"/>
        <end position="280"/>
    </location>
</feature>
<comment type="caution">
    <text evidence="10">The sequence shown here is derived from an EMBL/GenBank/DDBJ whole genome shotgun (WGS) entry which is preliminary data.</text>
</comment>
<dbReference type="InterPro" id="IPR003439">
    <property type="entry name" value="ABC_transporter-like_ATP-bd"/>
</dbReference>
<dbReference type="InterPro" id="IPR039421">
    <property type="entry name" value="Type_1_exporter"/>
</dbReference>
<gene>
    <name evidence="10" type="ORF">ACFP1C_08700</name>
</gene>
<name>A0ABW1THY9_9LACO</name>
<dbReference type="Gene3D" id="3.40.50.300">
    <property type="entry name" value="P-loop containing nucleotide triphosphate hydrolases"/>
    <property type="match status" value="1"/>
</dbReference>
<feature type="domain" description="ABC transmembrane type-1" evidence="9">
    <location>
        <begin position="16"/>
        <end position="291"/>
    </location>
</feature>
<dbReference type="Proteomes" id="UP001596283">
    <property type="component" value="Unassembled WGS sequence"/>
</dbReference>